<dbReference type="KEGG" id="metu:GNH96_07310"/>
<dbReference type="GO" id="GO:0005548">
    <property type="term" value="F:phospholipid transporter activity"/>
    <property type="evidence" value="ECO:0007669"/>
    <property type="project" value="TreeGrafter"/>
</dbReference>
<dbReference type="InterPro" id="IPR052336">
    <property type="entry name" value="MlaD_Phospholipid_Transporter"/>
</dbReference>
<dbReference type="Pfam" id="PF02470">
    <property type="entry name" value="MlaD"/>
    <property type="match status" value="1"/>
</dbReference>
<keyword evidence="1" id="KW-0472">Membrane</keyword>
<feature type="transmembrane region" description="Helical" evidence="1">
    <location>
        <begin position="6"/>
        <end position="25"/>
    </location>
</feature>
<dbReference type="Proteomes" id="UP000503004">
    <property type="component" value="Chromosome"/>
</dbReference>
<evidence type="ECO:0000313" key="4">
    <source>
        <dbReference type="Proteomes" id="UP000503004"/>
    </source>
</evidence>
<dbReference type="AlphaFoldDB" id="A0A858Q7G8"/>
<dbReference type="EMBL" id="CP046565">
    <property type="protein sequence ID" value="QJD29798.1"/>
    <property type="molecule type" value="Genomic_DNA"/>
</dbReference>
<proteinExistence type="predicted"/>
<protein>
    <submittedName>
        <fullName evidence="3">Outer membrane lipid asymmetry maintenance protein MlaD</fullName>
    </submittedName>
</protein>
<keyword evidence="4" id="KW-1185">Reference proteome</keyword>
<dbReference type="InterPro" id="IPR003399">
    <property type="entry name" value="Mce/MlaD"/>
</dbReference>
<organism evidence="3 4">
    <name type="scientific">Methylococcus geothermalis</name>
    <dbReference type="NCBI Taxonomy" id="2681310"/>
    <lineage>
        <taxon>Bacteria</taxon>
        <taxon>Pseudomonadati</taxon>
        <taxon>Pseudomonadota</taxon>
        <taxon>Gammaproteobacteria</taxon>
        <taxon>Methylococcales</taxon>
        <taxon>Methylococcaceae</taxon>
        <taxon>Methylococcus</taxon>
    </lineage>
</organism>
<reference evidence="4" key="1">
    <citation type="submission" date="2019-12" db="EMBL/GenBank/DDBJ databases">
        <authorList>
            <person name="Awala S.I."/>
            <person name="Rhee S.K."/>
        </authorList>
    </citation>
    <scope>NUCLEOTIDE SEQUENCE [LARGE SCALE GENOMIC DNA]</scope>
    <source>
        <strain evidence="4">IM1</strain>
    </source>
</reference>
<dbReference type="GO" id="GO:0005543">
    <property type="term" value="F:phospholipid binding"/>
    <property type="evidence" value="ECO:0007669"/>
    <property type="project" value="TreeGrafter"/>
</dbReference>
<evidence type="ECO:0000259" key="2">
    <source>
        <dbReference type="Pfam" id="PF02470"/>
    </source>
</evidence>
<keyword evidence="1" id="KW-0812">Transmembrane</keyword>
<dbReference type="PANTHER" id="PTHR33371:SF4">
    <property type="entry name" value="INTERMEMBRANE PHOSPHOLIPID TRANSPORT SYSTEM BINDING PROTEIN MLAD"/>
    <property type="match status" value="1"/>
</dbReference>
<evidence type="ECO:0000256" key="1">
    <source>
        <dbReference type="SAM" id="Phobius"/>
    </source>
</evidence>
<keyword evidence="1" id="KW-1133">Transmembrane helix</keyword>
<accession>A0A858Q7G8</accession>
<dbReference type="PANTHER" id="PTHR33371">
    <property type="entry name" value="INTERMEMBRANE PHOSPHOLIPID TRANSPORT SYSTEM BINDING PROTEIN MLAD-RELATED"/>
    <property type="match status" value="1"/>
</dbReference>
<dbReference type="RefSeq" id="WP_169603081.1">
    <property type="nucleotide sequence ID" value="NZ_CP046565.1"/>
</dbReference>
<feature type="domain" description="Mce/MlaD" evidence="2">
    <location>
        <begin position="40"/>
        <end position="118"/>
    </location>
</feature>
<dbReference type="InterPro" id="IPR030970">
    <property type="entry name" value="ABC_MlaD"/>
</dbReference>
<evidence type="ECO:0000313" key="3">
    <source>
        <dbReference type="EMBL" id="QJD29798.1"/>
    </source>
</evidence>
<name>A0A858Q7G8_9GAMM</name>
<sequence length="165" mass="17816">MHSKTIEIWVGIFVALGLASLFLLAMKVSNLSEFETGAEGYRIIARFENVGSLRPRAAVSMGGVRIGRVTAISFDKTSYEAVVEMRIDRQYDTLPSDTSASILTAGLLGEQYVGLTPGGSDDYLGEGGQIELTQSALVLEEVISRFLFNKAEGEGKSEDKSDKGK</sequence>
<gene>
    <name evidence="3" type="primary">mlaD</name>
    <name evidence="3" type="ORF">GNH96_07310</name>
</gene>
<dbReference type="NCBIfam" id="TIGR04430">
    <property type="entry name" value="OM_asym_MlaD"/>
    <property type="match status" value="1"/>
</dbReference>